<dbReference type="HOGENOM" id="CLU_1682278_0_0_1"/>
<dbReference type="InterPro" id="IPR053842">
    <property type="entry name" value="NikA-like"/>
</dbReference>
<name>E9I7Y0_DAPPU</name>
<dbReference type="KEGG" id="dpx:DAPPUDRAFT_126332"/>
<dbReference type="AlphaFoldDB" id="E9I7Y0"/>
<reference evidence="1 2" key="1">
    <citation type="journal article" date="2011" name="Science">
        <title>The ecoresponsive genome of Daphnia pulex.</title>
        <authorList>
            <person name="Colbourne J.K."/>
            <person name="Pfrender M.E."/>
            <person name="Gilbert D."/>
            <person name="Thomas W.K."/>
            <person name="Tucker A."/>
            <person name="Oakley T.H."/>
            <person name="Tokishita S."/>
            <person name="Aerts A."/>
            <person name="Arnold G.J."/>
            <person name="Basu M.K."/>
            <person name="Bauer D.J."/>
            <person name="Caceres C.E."/>
            <person name="Carmel L."/>
            <person name="Casola C."/>
            <person name="Choi J.H."/>
            <person name="Detter J.C."/>
            <person name="Dong Q."/>
            <person name="Dusheyko S."/>
            <person name="Eads B.D."/>
            <person name="Frohlich T."/>
            <person name="Geiler-Samerotte K.A."/>
            <person name="Gerlach D."/>
            <person name="Hatcher P."/>
            <person name="Jogdeo S."/>
            <person name="Krijgsveld J."/>
            <person name="Kriventseva E.V."/>
            <person name="Kultz D."/>
            <person name="Laforsch C."/>
            <person name="Lindquist E."/>
            <person name="Lopez J."/>
            <person name="Manak J.R."/>
            <person name="Muller J."/>
            <person name="Pangilinan J."/>
            <person name="Patwardhan R.P."/>
            <person name="Pitluck S."/>
            <person name="Pritham E.J."/>
            <person name="Rechtsteiner A."/>
            <person name="Rho M."/>
            <person name="Rogozin I.B."/>
            <person name="Sakarya O."/>
            <person name="Salamov A."/>
            <person name="Schaack S."/>
            <person name="Shapiro H."/>
            <person name="Shiga Y."/>
            <person name="Skalitzky C."/>
            <person name="Smith Z."/>
            <person name="Souvorov A."/>
            <person name="Sung W."/>
            <person name="Tang Z."/>
            <person name="Tsuchiya D."/>
            <person name="Tu H."/>
            <person name="Vos H."/>
            <person name="Wang M."/>
            <person name="Wolf Y.I."/>
            <person name="Yamagata H."/>
            <person name="Yamada T."/>
            <person name="Ye Y."/>
            <person name="Shaw J.R."/>
            <person name="Andrews J."/>
            <person name="Crease T.J."/>
            <person name="Tang H."/>
            <person name="Lucas S.M."/>
            <person name="Robertson H.M."/>
            <person name="Bork P."/>
            <person name="Koonin E.V."/>
            <person name="Zdobnov E.M."/>
            <person name="Grigoriev I.V."/>
            <person name="Lynch M."/>
            <person name="Boore J.L."/>
        </authorList>
    </citation>
    <scope>NUCLEOTIDE SEQUENCE [LARGE SCALE GENOMIC DNA]</scope>
</reference>
<evidence type="ECO:0000313" key="2">
    <source>
        <dbReference type="Proteomes" id="UP000000305"/>
    </source>
</evidence>
<dbReference type="InParanoid" id="E9I7Y0"/>
<gene>
    <name evidence="1" type="ORF">DAPPUDRAFT_126332</name>
</gene>
<dbReference type="Pfam" id="PF21983">
    <property type="entry name" value="NikA-like"/>
    <property type="match status" value="1"/>
</dbReference>
<proteinExistence type="predicted"/>
<feature type="non-terminal residue" evidence="1">
    <location>
        <position position="1"/>
    </location>
</feature>
<evidence type="ECO:0000313" key="1">
    <source>
        <dbReference type="EMBL" id="EFX59900.1"/>
    </source>
</evidence>
<sequence>MQEATLEHELKEISINDAIEVAFDVLPIDRDSTERLFRRRYPGVSEATIQSLAEAYEEVYSLAQDLAEEVEEEKISRLTMQKSLVQRWPKLTQSKKRSERRRRDALIQVRVDDRELEAITSHAGSSGLSTAEFLRRLGTGHVPSSRLDQMTVRDLCK</sequence>
<accession>E9I7Y0</accession>
<dbReference type="EMBL" id="GL737587">
    <property type="protein sequence ID" value="EFX59900.1"/>
    <property type="molecule type" value="Genomic_DNA"/>
</dbReference>
<protein>
    <submittedName>
        <fullName evidence="1">Uncharacterized protein</fullName>
    </submittedName>
</protein>
<dbReference type="Proteomes" id="UP000000305">
    <property type="component" value="Unassembled WGS sequence"/>
</dbReference>
<organism evidence="1 2">
    <name type="scientific">Daphnia pulex</name>
    <name type="common">Water flea</name>
    <dbReference type="NCBI Taxonomy" id="6669"/>
    <lineage>
        <taxon>Eukaryota</taxon>
        <taxon>Metazoa</taxon>
        <taxon>Ecdysozoa</taxon>
        <taxon>Arthropoda</taxon>
        <taxon>Crustacea</taxon>
        <taxon>Branchiopoda</taxon>
        <taxon>Diplostraca</taxon>
        <taxon>Cladocera</taxon>
        <taxon>Anomopoda</taxon>
        <taxon>Daphniidae</taxon>
        <taxon>Daphnia</taxon>
    </lineage>
</organism>
<keyword evidence="2" id="KW-1185">Reference proteome</keyword>